<dbReference type="GO" id="GO:0005524">
    <property type="term" value="F:ATP binding"/>
    <property type="evidence" value="ECO:0007669"/>
    <property type="project" value="InterPro"/>
</dbReference>
<evidence type="ECO:0000313" key="2">
    <source>
        <dbReference type="EMBL" id="GFH09957.1"/>
    </source>
</evidence>
<dbReference type="GO" id="GO:0000725">
    <property type="term" value="P:recombinational repair"/>
    <property type="evidence" value="ECO:0007669"/>
    <property type="project" value="TreeGrafter"/>
</dbReference>
<evidence type="ECO:0000313" key="3">
    <source>
        <dbReference type="Proteomes" id="UP000485058"/>
    </source>
</evidence>
<dbReference type="GO" id="GO:0003677">
    <property type="term" value="F:DNA binding"/>
    <property type="evidence" value="ECO:0007669"/>
    <property type="project" value="InterPro"/>
</dbReference>
<comment type="caution">
    <text evidence="2">The sequence shown here is derived from an EMBL/GenBank/DDBJ whole genome shotgun (WGS) entry which is preliminary data.</text>
</comment>
<protein>
    <submittedName>
        <fullName evidence="2">DNA repair protein RadA/Sms</fullName>
    </submittedName>
</protein>
<proteinExistence type="predicted"/>
<dbReference type="GO" id="GO:0140664">
    <property type="term" value="F:ATP-dependent DNA damage sensor activity"/>
    <property type="evidence" value="ECO:0007669"/>
    <property type="project" value="InterPro"/>
</dbReference>
<dbReference type="PANTHER" id="PTHR32472:SF10">
    <property type="entry name" value="DNA REPAIR PROTEIN RADA-LIKE PROTEIN"/>
    <property type="match status" value="1"/>
</dbReference>
<dbReference type="EMBL" id="BLLF01000277">
    <property type="protein sequence ID" value="GFH09957.1"/>
    <property type="molecule type" value="Genomic_DNA"/>
</dbReference>
<dbReference type="Proteomes" id="UP000485058">
    <property type="component" value="Unassembled WGS sequence"/>
</dbReference>
<dbReference type="Gene3D" id="3.40.50.300">
    <property type="entry name" value="P-loop containing nucleotide triphosphate hydrolases"/>
    <property type="match status" value="1"/>
</dbReference>
<gene>
    <name evidence="2" type="ORF">HaLaN_05190</name>
</gene>
<accession>A0A699YID6</accession>
<dbReference type="InterPro" id="IPR020588">
    <property type="entry name" value="RecA_ATP-bd"/>
</dbReference>
<dbReference type="InterPro" id="IPR027417">
    <property type="entry name" value="P-loop_NTPase"/>
</dbReference>
<feature type="non-terminal residue" evidence="2">
    <location>
        <position position="103"/>
    </location>
</feature>
<organism evidence="2 3">
    <name type="scientific">Haematococcus lacustris</name>
    <name type="common">Green alga</name>
    <name type="synonym">Haematococcus pluvialis</name>
    <dbReference type="NCBI Taxonomy" id="44745"/>
    <lineage>
        <taxon>Eukaryota</taxon>
        <taxon>Viridiplantae</taxon>
        <taxon>Chlorophyta</taxon>
        <taxon>core chlorophytes</taxon>
        <taxon>Chlorophyceae</taxon>
        <taxon>CS clade</taxon>
        <taxon>Chlamydomonadales</taxon>
        <taxon>Haematococcaceae</taxon>
        <taxon>Haematococcus</taxon>
    </lineage>
</organism>
<reference evidence="2 3" key="1">
    <citation type="submission" date="2020-02" db="EMBL/GenBank/DDBJ databases">
        <title>Draft genome sequence of Haematococcus lacustris strain NIES-144.</title>
        <authorList>
            <person name="Morimoto D."/>
            <person name="Nakagawa S."/>
            <person name="Yoshida T."/>
            <person name="Sawayama S."/>
        </authorList>
    </citation>
    <scope>NUCLEOTIDE SEQUENCE [LARGE SCALE GENOMIC DNA]</scope>
    <source>
        <strain evidence="2 3">NIES-144</strain>
    </source>
</reference>
<feature type="domain" description="RecA family profile 1" evidence="1">
    <location>
        <begin position="1"/>
        <end position="66"/>
    </location>
</feature>
<dbReference type="AlphaFoldDB" id="A0A699YID6"/>
<keyword evidence="3" id="KW-1185">Reference proteome</keyword>
<dbReference type="PANTHER" id="PTHR32472">
    <property type="entry name" value="DNA REPAIR PROTEIN RADA"/>
    <property type="match status" value="1"/>
</dbReference>
<name>A0A699YID6_HAELA</name>
<sequence>MENILETTLMYRPTALVIDSLQTMHLRMDNPAGGVTQLKECGAALLRLAKDHGITVFTIGGGKGQASWQTSRQVTKSSELAGPRALEHMVDAVLMLEGDEDQT</sequence>
<dbReference type="SUPFAM" id="SSF52540">
    <property type="entry name" value="P-loop containing nucleoside triphosphate hydrolases"/>
    <property type="match status" value="1"/>
</dbReference>
<feature type="non-terminal residue" evidence="2">
    <location>
        <position position="1"/>
    </location>
</feature>
<evidence type="ECO:0000259" key="1">
    <source>
        <dbReference type="PROSITE" id="PS50162"/>
    </source>
</evidence>
<dbReference type="PROSITE" id="PS50162">
    <property type="entry name" value="RECA_2"/>
    <property type="match status" value="1"/>
</dbReference>